<dbReference type="PROSITE" id="PS50995">
    <property type="entry name" value="HTH_MARR_2"/>
    <property type="match status" value="1"/>
</dbReference>
<keyword evidence="2" id="KW-0805">Transcription regulation</keyword>
<dbReference type="Proteomes" id="UP000512222">
    <property type="component" value="Chromosome"/>
</dbReference>
<evidence type="ECO:0000313" key="8">
    <source>
        <dbReference type="Proteomes" id="UP000512222"/>
    </source>
</evidence>
<feature type="domain" description="HTH marR-type" evidence="5">
    <location>
        <begin position="3"/>
        <end position="138"/>
    </location>
</feature>
<dbReference type="EMBL" id="ABLGCN030000007">
    <property type="protein sequence ID" value="EMM7458571.1"/>
    <property type="molecule type" value="Genomic_DNA"/>
</dbReference>
<evidence type="ECO:0000256" key="1">
    <source>
        <dbReference type="ARBA" id="ARBA00004496"/>
    </source>
</evidence>
<protein>
    <submittedName>
        <fullName evidence="6">MarR family transcriptional regulator</fullName>
    </submittedName>
</protein>
<reference evidence="8" key="1">
    <citation type="submission" date="2020-06" db="EMBL/GenBank/DDBJ databases">
        <title>REHAB project genomes.</title>
        <authorList>
            <person name="Shaw L.P."/>
        </authorList>
    </citation>
    <scope>NUCLEOTIDE SEQUENCE [LARGE SCALE GENOMIC DNA]</scope>
    <source>
        <strain evidence="8">RHBSTW-00370</strain>
    </source>
</reference>
<dbReference type="SMART" id="SM00347">
    <property type="entry name" value="HTH_MARR"/>
    <property type="match status" value="1"/>
</dbReference>
<reference evidence="6" key="3">
    <citation type="submission" date="2024-02" db="EMBL/GenBank/DDBJ databases">
        <authorList>
            <consortium name="Clinical and Environmental Microbiology Branch: Whole genome sequencing antimicrobial resistance pathogens in the healthcare setting"/>
        </authorList>
    </citation>
    <scope>NUCLEOTIDE SEQUENCE</scope>
    <source>
        <strain evidence="6">Whole organism</strain>
    </source>
</reference>
<evidence type="ECO:0000313" key="6">
    <source>
        <dbReference type="EMBL" id="EMM7458571.1"/>
    </source>
</evidence>
<dbReference type="SUPFAM" id="SSF46785">
    <property type="entry name" value="Winged helix' DNA-binding domain"/>
    <property type="match status" value="1"/>
</dbReference>
<reference evidence="7" key="2">
    <citation type="journal article" date="2021" name="Microb. Genom.">
        <title>A genomic epidemiological study shows that prevalence of antimicrobial resistance in Enterobacterales is associated with the livestock host, as well as antimicrobial usage.</title>
        <authorList>
            <person name="AbuOun M."/>
            <person name="Jones H."/>
            <person name="Stubberfield E."/>
            <person name="Gilson D."/>
            <person name="Shaw L.P."/>
            <person name="Hubbard A.T.M."/>
            <person name="Chau K.K."/>
            <person name="Sebra R."/>
            <person name="Peto T.E.A."/>
            <person name="Crook D.W."/>
            <person name="Read D.S."/>
            <person name="Gweon H.S."/>
            <person name="Walker A.S."/>
            <person name="Stoesser N."/>
            <person name="Smith R.P."/>
            <person name="Anjum M.F."/>
            <person name="On Behalf Of The Rehab Consortium."/>
        </authorList>
    </citation>
    <scope>NUCLEOTIDE SEQUENCE</scope>
    <source>
        <strain evidence="7">RHBSTW-00370</strain>
    </source>
</reference>
<dbReference type="RefSeq" id="WP_044700109.1">
    <property type="nucleotide sequence ID" value="NZ_BGLH01000016.1"/>
</dbReference>
<evidence type="ECO:0000313" key="9">
    <source>
        <dbReference type="Proteomes" id="UP001169574"/>
    </source>
</evidence>
<dbReference type="Proteomes" id="UP001169574">
    <property type="component" value="Unassembled WGS sequence"/>
</dbReference>
<comment type="subcellular location">
    <subcellularLocation>
        <location evidence="1">Cytoplasm</location>
    </subcellularLocation>
</comment>
<gene>
    <name evidence="7" type="ORF">HV178_11490</name>
    <name evidence="6" type="ORF">P7U51_003100</name>
</gene>
<proteinExistence type="predicted"/>
<dbReference type="InterPro" id="IPR036390">
    <property type="entry name" value="WH_DNA-bd_sf"/>
</dbReference>
<organism evidence="6 9">
    <name type="scientific">Citrobacter freundii</name>
    <dbReference type="NCBI Taxonomy" id="546"/>
    <lineage>
        <taxon>Bacteria</taxon>
        <taxon>Pseudomonadati</taxon>
        <taxon>Pseudomonadota</taxon>
        <taxon>Gammaproteobacteria</taxon>
        <taxon>Enterobacterales</taxon>
        <taxon>Enterobacteriaceae</taxon>
        <taxon>Citrobacter</taxon>
        <taxon>Citrobacter freundii complex</taxon>
    </lineage>
</organism>
<dbReference type="InterPro" id="IPR000835">
    <property type="entry name" value="HTH_MarR-typ"/>
</dbReference>
<dbReference type="OrthoDB" id="5522755at2"/>
<dbReference type="PANTHER" id="PTHR33164">
    <property type="entry name" value="TRANSCRIPTIONAL REGULATOR, MARR FAMILY"/>
    <property type="match status" value="1"/>
</dbReference>
<evidence type="ECO:0000256" key="3">
    <source>
        <dbReference type="ARBA" id="ARBA00023125"/>
    </source>
</evidence>
<dbReference type="GO" id="GO:0003700">
    <property type="term" value="F:DNA-binding transcription factor activity"/>
    <property type="evidence" value="ECO:0007669"/>
    <property type="project" value="InterPro"/>
</dbReference>
<dbReference type="Pfam" id="PF12802">
    <property type="entry name" value="MarR_2"/>
    <property type="match status" value="1"/>
</dbReference>
<dbReference type="GO" id="GO:0005737">
    <property type="term" value="C:cytoplasm"/>
    <property type="evidence" value="ECO:0007669"/>
    <property type="project" value="UniProtKB-SubCell"/>
</dbReference>
<accession>A0A0D7LYJ7</accession>
<keyword evidence="4" id="KW-0804">Transcription</keyword>
<evidence type="ECO:0000256" key="2">
    <source>
        <dbReference type="ARBA" id="ARBA00023015"/>
    </source>
</evidence>
<dbReference type="GO" id="GO:0003677">
    <property type="term" value="F:DNA binding"/>
    <property type="evidence" value="ECO:0007669"/>
    <property type="project" value="UniProtKB-KW"/>
</dbReference>
<dbReference type="GO" id="GO:0006950">
    <property type="term" value="P:response to stress"/>
    <property type="evidence" value="ECO:0007669"/>
    <property type="project" value="TreeGrafter"/>
</dbReference>
<dbReference type="AlphaFoldDB" id="A0A0D7LYJ7"/>
<dbReference type="PANTHER" id="PTHR33164:SF5">
    <property type="entry name" value="ORGANIC HYDROPEROXIDE RESISTANCE TRANSCRIPTIONAL REGULATOR"/>
    <property type="match status" value="1"/>
</dbReference>
<dbReference type="PROSITE" id="PS01117">
    <property type="entry name" value="HTH_MARR_1"/>
    <property type="match status" value="1"/>
</dbReference>
<evidence type="ECO:0000256" key="4">
    <source>
        <dbReference type="ARBA" id="ARBA00023163"/>
    </source>
</evidence>
<dbReference type="InterPro" id="IPR036388">
    <property type="entry name" value="WH-like_DNA-bd_sf"/>
</dbReference>
<dbReference type="Gene3D" id="1.10.10.10">
    <property type="entry name" value="Winged helix-like DNA-binding domain superfamily/Winged helix DNA-binding domain"/>
    <property type="match status" value="1"/>
</dbReference>
<dbReference type="InterPro" id="IPR023187">
    <property type="entry name" value="Tscrpt_reg_MarR-type_CS"/>
</dbReference>
<evidence type="ECO:0000313" key="7">
    <source>
        <dbReference type="EMBL" id="QLV30566.1"/>
    </source>
</evidence>
<sequence>MPDMSLFDVLDRLSSLTRMWFRQHPLLVDLQPVQLSALMYLARCNRYSNTPLGVTDYLGLTKGTVSQSLKLLENKGLIVRKPDDRDKRSVHLHLSESANTLLEALLPPTFLVEGESAMGERASVLRELLLELLRGIQRTNNVPGFGLCHSCRFHQKIDGQGFCNLTKERLSEEDSLLICREHQPPET</sequence>
<dbReference type="InterPro" id="IPR039422">
    <property type="entry name" value="MarR/SlyA-like"/>
</dbReference>
<dbReference type="EMBL" id="CP056573">
    <property type="protein sequence ID" value="QLV30566.1"/>
    <property type="molecule type" value="Genomic_DNA"/>
</dbReference>
<evidence type="ECO:0000259" key="5">
    <source>
        <dbReference type="PROSITE" id="PS50995"/>
    </source>
</evidence>
<keyword evidence="3" id="KW-0238">DNA-binding</keyword>
<name>A0A0D7LYJ7_CITFR</name>